<dbReference type="EMBL" id="QJKJ01015350">
    <property type="protein sequence ID" value="RDX62674.1"/>
    <property type="molecule type" value="Genomic_DNA"/>
</dbReference>
<accession>A0A371E9G2</accession>
<gene>
    <name evidence="2" type="ORF">CR513_58967</name>
</gene>
<feature type="non-terminal residue" evidence="2">
    <location>
        <position position="1"/>
    </location>
</feature>
<organism evidence="2 3">
    <name type="scientific">Mucuna pruriens</name>
    <name type="common">Velvet bean</name>
    <name type="synonym">Dolichos pruriens</name>
    <dbReference type="NCBI Taxonomy" id="157652"/>
    <lineage>
        <taxon>Eukaryota</taxon>
        <taxon>Viridiplantae</taxon>
        <taxon>Streptophyta</taxon>
        <taxon>Embryophyta</taxon>
        <taxon>Tracheophyta</taxon>
        <taxon>Spermatophyta</taxon>
        <taxon>Magnoliopsida</taxon>
        <taxon>eudicotyledons</taxon>
        <taxon>Gunneridae</taxon>
        <taxon>Pentapetalae</taxon>
        <taxon>rosids</taxon>
        <taxon>fabids</taxon>
        <taxon>Fabales</taxon>
        <taxon>Fabaceae</taxon>
        <taxon>Papilionoideae</taxon>
        <taxon>50 kb inversion clade</taxon>
        <taxon>NPAAA clade</taxon>
        <taxon>indigoferoid/millettioid clade</taxon>
        <taxon>Phaseoleae</taxon>
        <taxon>Mucuna</taxon>
    </lineage>
</organism>
<sequence>MYAQNLIWSGKKQKTKLYAIASLARPRTSLGDRHPLLLHRFAFCFVCMILKFPLRAHGSKNKRRKQ</sequence>
<evidence type="ECO:0000313" key="3">
    <source>
        <dbReference type="Proteomes" id="UP000257109"/>
    </source>
</evidence>
<reference evidence="2" key="1">
    <citation type="submission" date="2018-05" db="EMBL/GenBank/DDBJ databases">
        <title>Draft genome of Mucuna pruriens seed.</title>
        <authorList>
            <person name="Nnadi N.E."/>
            <person name="Vos R."/>
            <person name="Hasami M.H."/>
            <person name="Devisetty U.K."/>
            <person name="Aguiy J.C."/>
        </authorList>
    </citation>
    <scope>NUCLEOTIDE SEQUENCE [LARGE SCALE GENOMIC DNA]</scope>
    <source>
        <strain evidence="2">JCA_2017</strain>
    </source>
</reference>
<name>A0A371E9G2_MUCPR</name>
<dbReference type="AlphaFoldDB" id="A0A371E9G2"/>
<protein>
    <submittedName>
        <fullName evidence="2">Uncharacterized protein</fullName>
    </submittedName>
</protein>
<keyword evidence="1" id="KW-1133">Transmembrane helix</keyword>
<proteinExistence type="predicted"/>
<evidence type="ECO:0000256" key="1">
    <source>
        <dbReference type="SAM" id="Phobius"/>
    </source>
</evidence>
<comment type="caution">
    <text evidence="2">The sequence shown here is derived from an EMBL/GenBank/DDBJ whole genome shotgun (WGS) entry which is preliminary data.</text>
</comment>
<keyword evidence="1" id="KW-0472">Membrane</keyword>
<dbReference type="Proteomes" id="UP000257109">
    <property type="component" value="Unassembled WGS sequence"/>
</dbReference>
<feature type="transmembrane region" description="Helical" evidence="1">
    <location>
        <begin position="36"/>
        <end position="54"/>
    </location>
</feature>
<keyword evidence="3" id="KW-1185">Reference proteome</keyword>
<evidence type="ECO:0000313" key="2">
    <source>
        <dbReference type="EMBL" id="RDX62674.1"/>
    </source>
</evidence>
<keyword evidence="1" id="KW-0812">Transmembrane</keyword>